<dbReference type="InterPro" id="IPR014092">
    <property type="entry name" value="Pyruvate_oxidase"/>
</dbReference>
<organism evidence="8 9">
    <name type="scientific">Marinilactibacillus piezotolerans</name>
    <dbReference type="NCBI Taxonomy" id="258723"/>
    <lineage>
        <taxon>Bacteria</taxon>
        <taxon>Bacillati</taxon>
        <taxon>Bacillota</taxon>
        <taxon>Bacilli</taxon>
        <taxon>Lactobacillales</taxon>
        <taxon>Carnobacteriaceae</taxon>
        <taxon>Marinilactibacillus</taxon>
    </lineage>
</organism>
<dbReference type="InterPro" id="IPR012001">
    <property type="entry name" value="Thiamin_PyroP_enz_TPP-bd_dom"/>
</dbReference>
<evidence type="ECO:0000313" key="8">
    <source>
        <dbReference type="EMBL" id="SFK21482.1"/>
    </source>
</evidence>
<dbReference type="InterPro" id="IPR029061">
    <property type="entry name" value="THDP-binding"/>
</dbReference>
<gene>
    <name evidence="8" type="ORF">SAMN04488569_10166</name>
</gene>
<dbReference type="GO" id="GO:0047112">
    <property type="term" value="F:pyruvate oxidase activity"/>
    <property type="evidence" value="ECO:0007669"/>
    <property type="project" value="UniProtKB-UniRule"/>
</dbReference>
<dbReference type="OrthoDB" id="4494979at2"/>
<evidence type="ECO:0000313" key="9">
    <source>
        <dbReference type="Proteomes" id="UP000199589"/>
    </source>
</evidence>
<dbReference type="Pfam" id="PF02775">
    <property type="entry name" value="TPP_enzyme_C"/>
    <property type="match status" value="1"/>
</dbReference>
<dbReference type="InterPro" id="IPR011766">
    <property type="entry name" value="TPP_enzyme_TPP-bd"/>
</dbReference>
<evidence type="ECO:0000256" key="3">
    <source>
        <dbReference type="NCBIfam" id="TIGR02720"/>
    </source>
</evidence>
<evidence type="ECO:0000259" key="6">
    <source>
        <dbReference type="Pfam" id="PF02775"/>
    </source>
</evidence>
<dbReference type="InterPro" id="IPR047210">
    <property type="entry name" value="TPP_PYR_POXB-like"/>
</dbReference>
<dbReference type="EC" id="1.2.3.3" evidence="3"/>
<dbReference type="AlphaFoldDB" id="A0A1I3XPK4"/>
<keyword evidence="2 4" id="KW-0786">Thiamine pyrophosphate</keyword>
<dbReference type="STRING" id="258723.GCA_900169305_01308"/>
<accession>A0A1I3XPK4</accession>
<reference evidence="9" key="1">
    <citation type="submission" date="2016-10" db="EMBL/GenBank/DDBJ databases">
        <authorList>
            <person name="Varghese N."/>
            <person name="Submissions S."/>
        </authorList>
    </citation>
    <scope>NUCLEOTIDE SEQUENCE [LARGE SCALE GENOMIC DNA]</scope>
    <source>
        <strain evidence="9">DSM 16108</strain>
    </source>
</reference>
<dbReference type="GO" id="GO:0000287">
    <property type="term" value="F:magnesium ion binding"/>
    <property type="evidence" value="ECO:0007669"/>
    <property type="project" value="InterPro"/>
</dbReference>
<dbReference type="GO" id="GO:0030976">
    <property type="term" value="F:thiamine pyrophosphate binding"/>
    <property type="evidence" value="ECO:0007669"/>
    <property type="project" value="InterPro"/>
</dbReference>
<dbReference type="EMBL" id="FOSJ01000016">
    <property type="protein sequence ID" value="SFK21482.1"/>
    <property type="molecule type" value="Genomic_DNA"/>
</dbReference>
<dbReference type="InterPro" id="IPR012000">
    <property type="entry name" value="Thiamin_PyroP_enz_cen_dom"/>
</dbReference>
<name>A0A1I3XPK4_9LACT</name>
<feature type="domain" description="Thiamine pyrophosphate enzyme TPP-binding" evidence="6">
    <location>
        <begin position="390"/>
        <end position="538"/>
    </location>
</feature>
<evidence type="ECO:0000259" key="7">
    <source>
        <dbReference type="Pfam" id="PF02776"/>
    </source>
</evidence>
<dbReference type="Pfam" id="PF02776">
    <property type="entry name" value="TPP_enzyme_N"/>
    <property type="match status" value="1"/>
</dbReference>
<protein>
    <recommendedName>
        <fullName evidence="3">Pyruvate oxidase</fullName>
        <ecNumber evidence="3">1.2.3.3</ecNumber>
    </recommendedName>
</protein>
<dbReference type="Proteomes" id="UP000199589">
    <property type="component" value="Unassembled WGS sequence"/>
</dbReference>
<sequence length="612" mass="68076">MNKQTGKIEAGVAAIKVLENWGVEQIYGIPAGSLNSWMDALKHEETNMDFIQVRHEEVGALAASMQYKFNGKIGVALGSGGPGATHLMNGLYDAREDGVPMLAIIGQRAENEINMDAFQEMNHNPVFADVAVYNRRVAYPEQLPKIIDEAIRTAITRNGVACVEVPVSYGWVEIEEDSWYSSASAHRELPYPVPDEKDIEAAVEILENAERPVIYAGIGTRGNGEAVMELSRKLKAPVAVTGINYDTFPHDFEALLGSANRVARKPAVEVFEEADAVLFAGSNYPFTEVTGVFDHVKKFIQIDIDPYKLGKRHPVDASILGDAGAAIRSITDKISEKPESGWYRANLNNIKNWAAYINKLENKTEGKLQVYQAYKAINKVADEDAIYSTDVGNTTQTSIRHLKMTPKNMWRTSGVFATMGNGLPGAIAAKKNFPDRQVWDLTGEGAFAMVMQDIITTVQHKLPSIHVVFSNDEYAFIKAEQEDTNHYYYGVDFQSADYAKVGEGLGAVGFTVREISELEEVFQKAVELEKSGRTVVIDLKVSDDRPIPVEKLKLDPKLYSEEDINQFKERYEAEELVPFSQFLEQEGLDVHVHKRRGNNGLKESNVDTEEQI</sequence>
<dbReference type="InterPro" id="IPR029035">
    <property type="entry name" value="DHS-like_NAD/FAD-binding_dom"/>
</dbReference>
<dbReference type="Gene3D" id="1.10.10.940">
    <property type="match status" value="1"/>
</dbReference>
<comment type="similarity">
    <text evidence="1 4">Belongs to the TPP enzyme family.</text>
</comment>
<dbReference type="Gene3D" id="3.40.50.1220">
    <property type="entry name" value="TPP-binding domain"/>
    <property type="match status" value="1"/>
</dbReference>
<dbReference type="SUPFAM" id="SSF52467">
    <property type="entry name" value="DHS-like NAD/FAD-binding domain"/>
    <property type="match status" value="1"/>
</dbReference>
<dbReference type="InterPro" id="IPR047211">
    <property type="entry name" value="POXB-like"/>
</dbReference>
<dbReference type="NCBIfam" id="TIGR02720">
    <property type="entry name" value="pyruv_oxi_spxB"/>
    <property type="match status" value="1"/>
</dbReference>
<dbReference type="Gene3D" id="3.40.50.970">
    <property type="match status" value="2"/>
</dbReference>
<keyword evidence="8" id="KW-0670">Pyruvate</keyword>
<evidence type="ECO:0000256" key="1">
    <source>
        <dbReference type="ARBA" id="ARBA00007812"/>
    </source>
</evidence>
<proteinExistence type="inferred from homology"/>
<dbReference type="Pfam" id="PF00205">
    <property type="entry name" value="TPP_enzyme_M"/>
    <property type="match status" value="1"/>
</dbReference>
<dbReference type="InterPro" id="IPR047212">
    <property type="entry name" value="TPP_POXB-like"/>
</dbReference>
<dbReference type="PANTHER" id="PTHR42981">
    <property type="entry name" value="PYRUVATE DEHYDROGENASE [UBIQUINONE]"/>
    <property type="match status" value="1"/>
</dbReference>
<feature type="domain" description="Thiamine pyrophosphate enzyme central" evidence="5">
    <location>
        <begin position="199"/>
        <end position="329"/>
    </location>
</feature>
<dbReference type="PANTHER" id="PTHR42981:SF2">
    <property type="entry name" value="PYRUVATE DEHYDROGENASE [UBIQUINONE]"/>
    <property type="match status" value="1"/>
</dbReference>
<keyword evidence="9" id="KW-1185">Reference proteome</keyword>
<dbReference type="CDD" id="cd02014">
    <property type="entry name" value="TPP_POX"/>
    <property type="match status" value="1"/>
</dbReference>
<feature type="domain" description="Thiamine pyrophosphate enzyme N-terminal TPP-binding" evidence="7">
    <location>
        <begin position="12"/>
        <end position="123"/>
    </location>
</feature>
<evidence type="ECO:0000256" key="4">
    <source>
        <dbReference type="RuleBase" id="RU362132"/>
    </source>
</evidence>
<dbReference type="SUPFAM" id="SSF52518">
    <property type="entry name" value="Thiamin diphosphate-binding fold (THDP-binding)"/>
    <property type="match status" value="2"/>
</dbReference>
<evidence type="ECO:0000256" key="2">
    <source>
        <dbReference type="ARBA" id="ARBA00023052"/>
    </source>
</evidence>
<evidence type="ECO:0000259" key="5">
    <source>
        <dbReference type="Pfam" id="PF00205"/>
    </source>
</evidence>
<dbReference type="CDD" id="cd07039">
    <property type="entry name" value="TPP_PYR_POX"/>
    <property type="match status" value="1"/>
</dbReference>
<dbReference type="RefSeq" id="WP_091897055.1">
    <property type="nucleotide sequence ID" value="NZ_FOSJ01000016.1"/>
</dbReference>